<evidence type="ECO:0000259" key="3">
    <source>
        <dbReference type="Pfam" id="PF01551"/>
    </source>
</evidence>
<dbReference type="AlphaFoldDB" id="A0A2H9U7U5"/>
<dbReference type="Pfam" id="PF16754">
    <property type="entry name" value="Pesticin"/>
    <property type="match status" value="1"/>
</dbReference>
<feature type="domain" description="M23ase beta-sheet core" evidence="3">
    <location>
        <begin position="136"/>
        <end position="222"/>
    </location>
</feature>
<proteinExistence type="predicted"/>
<evidence type="ECO:0000313" key="5">
    <source>
        <dbReference type="EMBL" id="PJG60084.1"/>
    </source>
</evidence>
<dbReference type="CDD" id="cd12797">
    <property type="entry name" value="M23_peptidase"/>
    <property type="match status" value="1"/>
</dbReference>
<reference evidence="5 6" key="1">
    <citation type="submission" date="2017-11" db="EMBL/GenBank/DDBJ databases">
        <title>Draft genome sequence of environmental isolate Aeromonas cavernicola sp. nov. MDC 2508.</title>
        <authorList>
            <person name="Colston S.M."/>
            <person name="Navarro A."/>
            <person name="Martinez-Murcia A.J."/>
            <person name="Graf J."/>
        </authorList>
    </citation>
    <scope>NUCLEOTIDE SEQUENCE [LARGE SCALE GENOMIC DNA]</scope>
    <source>
        <strain evidence="5 6">MDC 2508</strain>
    </source>
</reference>
<feature type="non-terminal residue" evidence="5">
    <location>
        <position position="1"/>
    </location>
</feature>
<dbReference type="Gene3D" id="1.10.530.40">
    <property type="match status" value="1"/>
</dbReference>
<evidence type="ECO:0000256" key="2">
    <source>
        <dbReference type="ARBA" id="ARBA00022638"/>
    </source>
</evidence>
<dbReference type="GO" id="GO:0042742">
    <property type="term" value="P:defense response to bacterium"/>
    <property type="evidence" value="ECO:0007669"/>
    <property type="project" value="UniProtKB-KW"/>
</dbReference>
<sequence length="472" mass="53357">EIRAALADENVASQIRKLFICHESEWIKRPSWPRLEQELKEKPNLYQYALTVNENMNWIDDSAIQGILGDSKPWFIHPAGMMGLVGSKAVEKPIIFPLRVKPENDQGKVWGDKYWAKAPSSNAATFKYPRDNGSRRHAARDLYTKAYEEVIAVCDGKVLDVSDFYLCTWEIVIHHKTSDGREFIMRYGEVDPAKIKVKTGDIVKQGQLLGVTGLLLKSDGTHPVIVQNATVYMLHVEIYTGANGMNINSPLTNSHNPPFMRRSDLVDSIDILQEGYINSFGEDNTNNEQPASLKINFDFIRELEGGMRLDGYVPNPESSDSGVTISVGFYLGARNISDLNALSLGNTLINKLSPYLGKKKFIARDFLIENPLSITHDEGDKIREAIENKKTSLLVARYNSDSTVEFQSLSKEAQTVIASVEYQYGYAKTETPNFWQQVTQQNWQGAIDILRDFRDDYPTRRNKEADYLEGSL</sequence>
<dbReference type="GO" id="GO:0031640">
    <property type="term" value="P:killing of cells of another organism"/>
    <property type="evidence" value="ECO:0007669"/>
    <property type="project" value="UniProtKB-KW"/>
</dbReference>
<dbReference type="OrthoDB" id="1242806at2"/>
<evidence type="ECO:0000259" key="4">
    <source>
        <dbReference type="Pfam" id="PF16754"/>
    </source>
</evidence>
<evidence type="ECO:0000256" key="1">
    <source>
        <dbReference type="ARBA" id="ARBA00022529"/>
    </source>
</evidence>
<dbReference type="PANTHER" id="PTHR21666:SF270">
    <property type="entry name" value="MUREIN HYDROLASE ACTIVATOR ENVC"/>
    <property type="match status" value="1"/>
</dbReference>
<dbReference type="InterPro" id="IPR023347">
    <property type="entry name" value="Lysozyme_dom_sf"/>
</dbReference>
<dbReference type="InterPro" id="IPR023346">
    <property type="entry name" value="Lysozyme-like_dom_sf"/>
</dbReference>
<evidence type="ECO:0008006" key="7">
    <source>
        <dbReference type="Google" id="ProtNLM"/>
    </source>
</evidence>
<dbReference type="InterPro" id="IPR050570">
    <property type="entry name" value="Cell_wall_metabolism_enzyme"/>
</dbReference>
<dbReference type="CDD" id="cd16902">
    <property type="entry name" value="pesticin_lyz"/>
    <property type="match status" value="1"/>
</dbReference>
<keyword evidence="2" id="KW-0081">Bacteriolytic enzyme</keyword>
<accession>A0A2H9U7U5</accession>
<dbReference type="Proteomes" id="UP000235861">
    <property type="component" value="Unassembled WGS sequence"/>
</dbReference>
<dbReference type="Pfam" id="PF01551">
    <property type="entry name" value="Peptidase_M23"/>
    <property type="match status" value="1"/>
</dbReference>
<organism evidence="5 6">
    <name type="scientific">Aeromonas cavernicola</name>
    <dbReference type="NCBI Taxonomy" id="1006623"/>
    <lineage>
        <taxon>Bacteria</taxon>
        <taxon>Pseudomonadati</taxon>
        <taxon>Pseudomonadota</taxon>
        <taxon>Gammaproteobacteria</taxon>
        <taxon>Aeromonadales</taxon>
        <taxon>Aeromonadaceae</taxon>
        <taxon>Aeromonas</taxon>
    </lineage>
</organism>
<name>A0A2H9U7U5_9GAMM</name>
<gene>
    <name evidence="5" type="ORF">CUC53_03875</name>
</gene>
<feature type="domain" description="Pesticin C-terminal" evidence="4">
    <location>
        <begin position="294"/>
        <end position="444"/>
    </location>
</feature>
<dbReference type="PANTHER" id="PTHR21666">
    <property type="entry name" value="PEPTIDASE-RELATED"/>
    <property type="match status" value="1"/>
</dbReference>
<dbReference type="Gene3D" id="2.70.70.10">
    <property type="entry name" value="Glucose Permease (Domain IIA)"/>
    <property type="match status" value="1"/>
</dbReference>
<dbReference type="InterPro" id="IPR031922">
    <property type="entry name" value="Pesticin_C"/>
</dbReference>
<protein>
    <recommendedName>
        <fullName evidence="7">Peptidase M23 domain-containing protein</fullName>
    </recommendedName>
</protein>
<dbReference type="SUPFAM" id="SSF53955">
    <property type="entry name" value="Lysozyme-like"/>
    <property type="match status" value="1"/>
</dbReference>
<dbReference type="GO" id="GO:0003796">
    <property type="term" value="F:lysozyme activity"/>
    <property type="evidence" value="ECO:0007669"/>
    <property type="project" value="InterPro"/>
</dbReference>
<comment type="caution">
    <text evidence="5">The sequence shown here is derived from an EMBL/GenBank/DDBJ whole genome shotgun (WGS) entry which is preliminary data.</text>
</comment>
<dbReference type="EMBL" id="PGGC01000035">
    <property type="protein sequence ID" value="PJG60084.1"/>
    <property type="molecule type" value="Genomic_DNA"/>
</dbReference>
<dbReference type="RefSeq" id="WP_157798194.1">
    <property type="nucleotide sequence ID" value="NZ_PGGC01000035.1"/>
</dbReference>
<dbReference type="SUPFAM" id="SSF51261">
    <property type="entry name" value="Duplicated hybrid motif"/>
    <property type="match status" value="1"/>
</dbReference>
<dbReference type="InterPro" id="IPR016047">
    <property type="entry name" value="M23ase_b-sheet_dom"/>
</dbReference>
<evidence type="ECO:0000313" key="6">
    <source>
        <dbReference type="Proteomes" id="UP000235861"/>
    </source>
</evidence>
<keyword evidence="1" id="KW-0929">Antimicrobial</keyword>
<dbReference type="GO" id="GO:0004222">
    <property type="term" value="F:metalloendopeptidase activity"/>
    <property type="evidence" value="ECO:0007669"/>
    <property type="project" value="TreeGrafter"/>
</dbReference>
<dbReference type="InterPro" id="IPR011055">
    <property type="entry name" value="Dup_hybrid_motif"/>
</dbReference>
<keyword evidence="6" id="KW-1185">Reference proteome</keyword>